<dbReference type="AlphaFoldDB" id="A0A1W9ZH92"/>
<name>A0A1W9ZH92_MYCAI</name>
<keyword evidence="3" id="KW-1185">Reference proteome</keyword>
<dbReference type="EMBL" id="MVHG01000024">
    <property type="protein sequence ID" value="ORA15221.1"/>
    <property type="molecule type" value="Genomic_DNA"/>
</dbReference>
<dbReference type="OrthoDB" id="4733921at2"/>
<accession>A0A1W9ZH92</accession>
<dbReference type="InterPro" id="IPR003399">
    <property type="entry name" value="Mce/MlaD"/>
</dbReference>
<comment type="caution">
    <text evidence="2">The sequence shown here is derived from an EMBL/GenBank/DDBJ whole genome shotgun (WGS) entry which is preliminary data.</text>
</comment>
<dbReference type="Pfam" id="PF02470">
    <property type="entry name" value="MlaD"/>
    <property type="match status" value="1"/>
</dbReference>
<evidence type="ECO:0000313" key="3">
    <source>
        <dbReference type="Proteomes" id="UP000192707"/>
    </source>
</evidence>
<evidence type="ECO:0000259" key="1">
    <source>
        <dbReference type="Pfam" id="PF02470"/>
    </source>
</evidence>
<dbReference type="Proteomes" id="UP000192707">
    <property type="component" value="Unassembled WGS sequence"/>
</dbReference>
<evidence type="ECO:0000313" key="2">
    <source>
        <dbReference type="EMBL" id="ORA15221.1"/>
    </source>
</evidence>
<feature type="non-terminal residue" evidence="2">
    <location>
        <position position="84"/>
    </location>
</feature>
<protein>
    <submittedName>
        <fullName evidence="2">MCE-family protein MCE1A</fullName>
    </submittedName>
</protein>
<feature type="domain" description="Mce/MlaD" evidence="1">
    <location>
        <begin position="44"/>
        <end position="77"/>
    </location>
</feature>
<proteinExistence type="predicted"/>
<gene>
    <name evidence="2" type="ORF">BST14_12510</name>
</gene>
<reference evidence="2 3" key="1">
    <citation type="submission" date="2016-12" db="EMBL/GenBank/DDBJ databases">
        <title>The new phylogeny of genus Mycobacterium.</title>
        <authorList>
            <person name="Tortoli E."/>
            <person name="Trovato A."/>
            <person name="Cirillo D.M."/>
        </authorList>
    </citation>
    <scope>NUCLEOTIDE SEQUENCE [LARGE SCALE GENOMIC DNA]</scope>
    <source>
        <strain evidence="2 3">DSM 45069</strain>
    </source>
</reference>
<organism evidence="2 3">
    <name type="scientific">Mycobacterium arosiense ATCC BAA-1401 = DSM 45069</name>
    <dbReference type="NCBI Taxonomy" id="1265311"/>
    <lineage>
        <taxon>Bacteria</taxon>
        <taxon>Bacillati</taxon>
        <taxon>Actinomycetota</taxon>
        <taxon>Actinomycetes</taxon>
        <taxon>Mycobacteriales</taxon>
        <taxon>Mycobacteriaceae</taxon>
        <taxon>Mycobacterium</taxon>
        <taxon>Mycobacterium avium complex (MAC)</taxon>
    </lineage>
</organism>
<dbReference type="RefSeq" id="WP_142279381.1">
    <property type="nucleotide sequence ID" value="NZ_MVHG01000024.1"/>
</dbReference>
<sequence>MARPIQTNAPRTPPYKLAGVALLLVGAVALALVYGQFRGNFTPKTQLTMLAARAGLVMDPGSKVTYNGVEIGRVGSIAETVRDG</sequence>